<dbReference type="EMBL" id="SMZO01000059">
    <property type="protein sequence ID" value="TDL84712.1"/>
    <property type="molecule type" value="Genomic_DNA"/>
</dbReference>
<dbReference type="GO" id="GO:0003677">
    <property type="term" value="F:DNA binding"/>
    <property type="evidence" value="ECO:0007669"/>
    <property type="project" value="UniProtKB-UniRule"/>
</dbReference>
<evidence type="ECO:0000313" key="9">
    <source>
        <dbReference type="EMBL" id="TDL83766.1"/>
    </source>
</evidence>
<evidence type="ECO:0000313" key="8">
    <source>
        <dbReference type="EMBL" id="TDL83765.1"/>
    </source>
</evidence>
<dbReference type="Proteomes" id="UP000294562">
    <property type="component" value="Unassembled WGS sequence"/>
</dbReference>
<evidence type="ECO:0000256" key="6">
    <source>
        <dbReference type="RuleBase" id="RU365089"/>
    </source>
</evidence>
<evidence type="ECO:0000313" key="11">
    <source>
        <dbReference type="EMBL" id="TDL84395.1"/>
    </source>
</evidence>
<comment type="similarity">
    <text evidence="2 6">Belongs to the transposase mutator family.</text>
</comment>
<evidence type="ECO:0000313" key="7">
    <source>
        <dbReference type="EMBL" id="TDL79757.1"/>
    </source>
</evidence>
<evidence type="ECO:0000313" key="15">
    <source>
        <dbReference type="EMBL" id="TDL88184.1"/>
    </source>
</evidence>
<keyword evidence="3 6" id="KW-0815">Transposition</keyword>
<dbReference type="GO" id="GO:0006313">
    <property type="term" value="P:DNA transposition"/>
    <property type="evidence" value="ECO:0007669"/>
    <property type="project" value="UniProtKB-UniRule"/>
</dbReference>
<dbReference type="AlphaFoldDB" id="A0A4R6ARV2"/>
<dbReference type="EMBL" id="SMZO01000052">
    <property type="protein sequence ID" value="TDL85001.1"/>
    <property type="molecule type" value="Genomic_DNA"/>
</dbReference>
<dbReference type="EMBL" id="SMZO01000087">
    <property type="protein sequence ID" value="TDL83765.1"/>
    <property type="molecule type" value="Genomic_DNA"/>
</dbReference>
<dbReference type="PANTHER" id="PTHR33217:SF9">
    <property type="entry name" value="MUTATOR FAMILY TRANSPOSASE"/>
    <property type="match status" value="1"/>
</dbReference>
<dbReference type="PANTHER" id="PTHR33217">
    <property type="entry name" value="TRANSPOSASE FOR INSERTION SEQUENCE ELEMENT IS1081"/>
    <property type="match status" value="1"/>
</dbReference>
<dbReference type="RefSeq" id="WP_208016242.1">
    <property type="nucleotide sequence ID" value="NZ_SMZO01000016.1"/>
</dbReference>
<reference evidence="12 16" key="1">
    <citation type="submission" date="2019-03" db="EMBL/GenBank/DDBJ databases">
        <title>Rhodobacteraceae bacterium SM1902, a new member of the family Rhodobacteraceae isolated from Yantai.</title>
        <authorList>
            <person name="Sun Y."/>
        </authorList>
    </citation>
    <scope>NUCLEOTIDE SEQUENCE [LARGE SCALE GENOMIC DNA]</scope>
    <source>
        <strain evidence="12 16">SM1902</strain>
    </source>
</reference>
<evidence type="ECO:0000313" key="10">
    <source>
        <dbReference type="EMBL" id="TDL84351.1"/>
    </source>
</evidence>
<evidence type="ECO:0000256" key="3">
    <source>
        <dbReference type="ARBA" id="ARBA00022578"/>
    </source>
</evidence>
<name>A0A4R6ARV2_9RHOB</name>
<protein>
    <recommendedName>
        <fullName evidence="6">Mutator family transposase</fullName>
    </recommendedName>
</protein>
<keyword evidence="5 6" id="KW-0233">DNA recombination</keyword>
<gene>
    <name evidence="15" type="ORF">E2L05_09095</name>
    <name evidence="14" type="ORF">E2L05_16550</name>
    <name evidence="13" type="ORF">E2L05_17445</name>
    <name evidence="12" type="ORF">E2L05_18060</name>
    <name evidence="11" type="ORF">E2L05_18500</name>
    <name evidence="10" type="ORF">E2L05_18570</name>
    <name evidence="9" type="ORF">E2L05_19340</name>
    <name evidence="8" type="ORF">E2L05_19450</name>
    <name evidence="7" type="ORF">E2L05_20440</name>
</gene>
<dbReference type="Pfam" id="PF00872">
    <property type="entry name" value="Transposase_mut"/>
    <property type="match status" value="1"/>
</dbReference>
<evidence type="ECO:0000313" key="16">
    <source>
        <dbReference type="Proteomes" id="UP000294562"/>
    </source>
</evidence>
<comment type="function">
    <text evidence="1 6">Required for the transposition of the insertion element.</text>
</comment>
<proteinExistence type="inferred from homology"/>
<evidence type="ECO:0000313" key="13">
    <source>
        <dbReference type="EMBL" id="TDL84712.1"/>
    </source>
</evidence>
<evidence type="ECO:0000313" key="14">
    <source>
        <dbReference type="EMBL" id="TDL85001.1"/>
    </source>
</evidence>
<organism evidence="12 16">
    <name type="scientific">Meridianimarinicoccus aquatilis</name>
    <dbReference type="NCBI Taxonomy" id="2552766"/>
    <lineage>
        <taxon>Bacteria</taxon>
        <taxon>Pseudomonadati</taxon>
        <taxon>Pseudomonadota</taxon>
        <taxon>Alphaproteobacteria</taxon>
        <taxon>Rhodobacterales</taxon>
        <taxon>Paracoccaceae</taxon>
        <taxon>Meridianimarinicoccus</taxon>
    </lineage>
</organism>
<comment type="caution">
    <text evidence="12">The sequence shown here is derived from an EMBL/GenBank/DDBJ whole genome shotgun (WGS) entry which is preliminary data.</text>
</comment>
<accession>A0A4R6ARV2</accession>
<dbReference type="EMBL" id="SMZO01000112">
    <property type="protein sequence ID" value="TDL79757.1"/>
    <property type="molecule type" value="Genomic_DNA"/>
</dbReference>
<dbReference type="GO" id="GO:0004803">
    <property type="term" value="F:transposase activity"/>
    <property type="evidence" value="ECO:0007669"/>
    <property type="project" value="UniProtKB-UniRule"/>
</dbReference>
<evidence type="ECO:0000256" key="4">
    <source>
        <dbReference type="ARBA" id="ARBA00023125"/>
    </source>
</evidence>
<keyword evidence="16" id="KW-1185">Reference proteome</keyword>
<dbReference type="EMBL" id="SMZO01000072">
    <property type="protein sequence ID" value="TDL84395.1"/>
    <property type="molecule type" value="Genomic_DNA"/>
</dbReference>
<evidence type="ECO:0000256" key="5">
    <source>
        <dbReference type="ARBA" id="ARBA00023172"/>
    </source>
</evidence>
<keyword evidence="6" id="KW-0814">Transposable element</keyword>
<evidence type="ECO:0000256" key="1">
    <source>
        <dbReference type="ARBA" id="ARBA00002190"/>
    </source>
</evidence>
<dbReference type="EMBL" id="SMZO01000016">
    <property type="protein sequence ID" value="TDL88184.1"/>
    <property type="molecule type" value="Genomic_DNA"/>
</dbReference>
<sequence>MTKTIITTLPDPHGFSADPLTDLLRSGARSLIQQAVEAELSVLLEAYSGDRIEDGRARLVRHGHLPERQVMTGIGTVPVKVPRVRDRGDTAEKVRFTSTILPPYLRKAKSIEELLPWLYLKGISTGDFHEALAALLGPNAAGLSSTTISRLKADWWDDYDRWQRRDLSTRRFVYI</sequence>
<dbReference type="InterPro" id="IPR001207">
    <property type="entry name" value="Transposase_mutator"/>
</dbReference>
<evidence type="ECO:0000256" key="2">
    <source>
        <dbReference type="ARBA" id="ARBA00010961"/>
    </source>
</evidence>
<dbReference type="EMBL" id="SMZO01000074">
    <property type="protein sequence ID" value="TDL84351.1"/>
    <property type="molecule type" value="Genomic_DNA"/>
</dbReference>
<feature type="non-terminal residue" evidence="12">
    <location>
        <position position="175"/>
    </location>
</feature>
<evidence type="ECO:0000313" key="12">
    <source>
        <dbReference type="EMBL" id="TDL84503.1"/>
    </source>
</evidence>
<dbReference type="EMBL" id="SMZO01000066">
    <property type="protein sequence ID" value="TDL84503.1"/>
    <property type="molecule type" value="Genomic_DNA"/>
</dbReference>
<keyword evidence="4 6" id="KW-0238">DNA-binding</keyword>
<dbReference type="EMBL" id="SMZO01000086">
    <property type="protein sequence ID" value="TDL83766.1"/>
    <property type="molecule type" value="Genomic_DNA"/>
</dbReference>